<dbReference type="EMBL" id="MSFO01000003">
    <property type="protein sequence ID" value="PLB49881.1"/>
    <property type="molecule type" value="Genomic_DNA"/>
</dbReference>
<dbReference type="GO" id="GO:0016020">
    <property type="term" value="C:membrane"/>
    <property type="evidence" value="ECO:0007669"/>
    <property type="project" value="UniProtKB-SubCell"/>
</dbReference>
<evidence type="ECO:0000256" key="4">
    <source>
        <dbReference type="ARBA" id="ARBA00023136"/>
    </source>
</evidence>
<feature type="transmembrane region" description="Helical" evidence="6">
    <location>
        <begin position="199"/>
        <end position="219"/>
    </location>
</feature>
<feature type="transmembrane region" description="Helical" evidence="6">
    <location>
        <begin position="42"/>
        <end position="64"/>
    </location>
</feature>
<feature type="region of interest" description="Disordered" evidence="5">
    <location>
        <begin position="263"/>
        <end position="290"/>
    </location>
</feature>
<dbReference type="PANTHER" id="PTHR31465:SF35">
    <property type="entry name" value="RTA1 DOMAIN PROTEIN-RELATED"/>
    <property type="match status" value="1"/>
</dbReference>
<feature type="transmembrane region" description="Helical" evidence="6">
    <location>
        <begin position="234"/>
        <end position="254"/>
    </location>
</feature>
<keyword evidence="2 6" id="KW-0812">Transmembrane</keyword>
<keyword evidence="8" id="KW-1185">Reference proteome</keyword>
<dbReference type="Proteomes" id="UP000234275">
    <property type="component" value="Unassembled WGS sequence"/>
</dbReference>
<evidence type="ECO:0000313" key="8">
    <source>
        <dbReference type="Proteomes" id="UP000234275"/>
    </source>
</evidence>
<dbReference type="PROSITE" id="PS51257">
    <property type="entry name" value="PROKAR_LIPOPROTEIN"/>
    <property type="match status" value="1"/>
</dbReference>
<reference evidence="7 8" key="1">
    <citation type="submission" date="2016-12" db="EMBL/GenBank/DDBJ databases">
        <title>The genomes of Aspergillus section Nigri reveals drivers in fungal speciation.</title>
        <authorList>
            <consortium name="DOE Joint Genome Institute"/>
            <person name="Vesth T.C."/>
            <person name="Nybo J."/>
            <person name="Theobald S."/>
            <person name="Brandl J."/>
            <person name="Frisvad J.C."/>
            <person name="Nielsen K.F."/>
            <person name="Lyhne E.K."/>
            <person name="Kogle M.E."/>
            <person name="Kuo A."/>
            <person name="Riley R."/>
            <person name="Clum A."/>
            <person name="Nolan M."/>
            <person name="Lipzen A."/>
            <person name="Salamov A."/>
            <person name="Henrissat B."/>
            <person name="Wiebenga A."/>
            <person name="De Vries R.P."/>
            <person name="Grigoriev I.V."/>
            <person name="Mortensen U.H."/>
            <person name="Andersen M.R."/>
            <person name="Baker S.E."/>
        </authorList>
    </citation>
    <scope>NUCLEOTIDE SEQUENCE [LARGE SCALE GENOMIC DNA]</scope>
    <source>
        <strain evidence="7 8">IBT 23096</strain>
    </source>
</reference>
<gene>
    <name evidence="7" type="ORF">P170DRAFT_454604</name>
</gene>
<evidence type="ECO:0000256" key="1">
    <source>
        <dbReference type="ARBA" id="ARBA00004141"/>
    </source>
</evidence>
<evidence type="ECO:0000256" key="2">
    <source>
        <dbReference type="ARBA" id="ARBA00022692"/>
    </source>
</evidence>
<feature type="transmembrane region" description="Helical" evidence="6">
    <location>
        <begin position="76"/>
        <end position="97"/>
    </location>
</feature>
<dbReference type="InterPro" id="IPR007568">
    <property type="entry name" value="RTA1"/>
</dbReference>
<organism evidence="7 8">
    <name type="scientific">Aspergillus steynii IBT 23096</name>
    <dbReference type="NCBI Taxonomy" id="1392250"/>
    <lineage>
        <taxon>Eukaryota</taxon>
        <taxon>Fungi</taxon>
        <taxon>Dikarya</taxon>
        <taxon>Ascomycota</taxon>
        <taxon>Pezizomycotina</taxon>
        <taxon>Eurotiomycetes</taxon>
        <taxon>Eurotiomycetidae</taxon>
        <taxon>Eurotiales</taxon>
        <taxon>Aspergillaceae</taxon>
        <taxon>Aspergillus</taxon>
        <taxon>Aspergillus subgen. Circumdati</taxon>
    </lineage>
</organism>
<feature type="transmembrane region" description="Helical" evidence="6">
    <location>
        <begin position="154"/>
        <end position="179"/>
    </location>
</feature>
<dbReference type="VEuPathDB" id="FungiDB:P170DRAFT_454604"/>
<accession>A0A2I2GAG7</accession>
<evidence type="ECO:0000256" key="5">
    <source>
        <dbReference type="SAM" id="MobiDB-lite"/>
    </source>
</evidence>
<protein>
    <submittedName>
        <fullName evidence="7">RTA1-domain-containing protein</fullName>
    </submittedName>
</protein>
<feature type="transmembrane region" description="Helical" evidence="6">
    <location>
        <begin position="15"/>
        <end position="35"/>
    </location>
</feature>
<comment type="subcellular location">
    <subcellularLocation>
        <location evidence="1">Membrane</location>
        <topology evidence="1">Multi-pass membrane protein</topology>
    </subcellularLocation>
</comment>
<evidence type="ECO:0000256" key="3">
    <source>
        <dbReference type="ARBA" id="ARBA00022989"/>
    </source>
</evidence>
<dbReference type="GeneID" id="36559152"/>
<evidence type="ECO:0000313" key="7">
    <source>
        <dbReference type="EMBL" id="PLB49881.1"/>
    </source>
</evidence>
<proteinExistence type="predicted"/>
<dbReference type="AlphaFoldDB" id="A0A2I2GAG7"/>
<dbReference type="OrthoDB" id="3358017at2759"/>
<feature type="compositionally biased region" description="Basic residues" evidence="5">
    <location>
        <begin position="264"/>
        <end position="279"/>
    </location>
</feature>
<dbReference type="Pfam" id="PF04479">
    <property type="entry name" value="RTA1"/>
    <property type="match status" value="1"/>
</dbReference>
<dbReference type="RefSeq" id="XP_024705183.1">
    <property type="nucleotide sequence ID" value="XM_024851453.1"/>
</dbReference>
<name>A0A2I2GAG7_9EURO</name>
<feature type="transmembrane region" description="Helical" evidence="6">
    <location>
        <begin position="117"/>
        <end position="134"/>
    </location>
</feature>
<keyword evidence="3 6" id="KW-1133">Transmembrane helix</keyword>
<evidence type="ECO:0000256" key="6">
    <source>
        <dbReference type="SAM" id="Phobius"/>
    </source>
</evidence>
<sequence>MVVGEYRLYHYDPSFPAAVAATACFGVATGMHFVYFVARRTWYFTPFIIGGLCETIGYVGRLLNSQETPDWTTGPYIMQTLLLLVAPALFAASIYMILGRLIQLVDGDSRSVLRGRWITRTFVVGDVVSFLAQAGGGGVLAQADTKDKQDLGNWIIIAGLAVQIVFFGLFMIISVIFHIRMSNSPTKRSVDLRAPWRRFLVVLYVVSTLIMIRSVFRVIEYVQGTDGTLQSKEFWLYVFDGLLMFLVMVVLLLHHPSQLVTRSRQGKHHGRRKRRRHSGRSQYVEDSYYQ</sequence>
<comment type="caution">
    <text evidence="7">The sequence shown here is derived from an EMBL/GenBank/DDBJ whole genome shotgun (WGS) entry which is preliminary data.</text>
</comment>
<keyword evidence="4 6" id="KW-0472">Membrane</keyword>
<dbReference type="PANTHER" id="PTHR31465">
    <property type="entry name" value="PROTEIN RTA1-RELATED"/>
    <property type="match status" value="1"/>
</dbReference>
<dbReference type="STRING" id="1392250.A0A2I2GAG7"/>